<dbReference type="HOGENOM" id="CLU_1414867_0_0_1"/>
<reference evidence="3" key="2">
    <citation type="journal article" date="2012" name="MBio">
        <title>Comparative genome analysis of Trichophyton rubrum and related dermatophytes reveals candidate genes involved in infection.</title>
        <authorList>
            <person name="Martinez D.A."/>
            <person name="Oliver B.G."/>
            <person name="Graeser Y."/>
            <person name="Goldberg J.M."/>
            <person name="Li W."/>
            <person name="Martinez-Rossi N.M."/>
            <person name="Monod M."/>
            <person name="Shelest E."/>
            <person name="Barton R.C."/>
            <person name="Birch E."/>
            <person name="Brakhage A.A."/>
            <person name="Chen Z."/>
            <person name="Gurr S.J."/>
            <person name="Heiman D."/>
            <person name="Heitman J."/>
            <person name="Kosti I."/>
            <person name="Rossi A."/>
            <person name="Saif S."/>
            <person name="Samalova M."/>
            <person name="Saunders C.W."/>
            <person name="Shea T."/>
            <person name="Summerbell R.C."/>
            <person name="Xu J."/>
            <person name="Young S."/>
            <person name="Zeng Q."/>
            <person name="Birren B.W."/>
            <person name="Cuomo C.A."/>
            <person name="White T.C."/>
        </authorList>
    </citation>
    <scope>NUCLEOTIDE SEQUENCE [LARGE SCALE GENOMIC DNA]</scope>
    <source>
        <strain evidence="3">ATCC MYA-4607 / CBS 118892</strain>
    </source>
</reference>
<sequence length="189" mass="21139">MKAECYLPGTYHVVVNPDSFANLTDDSEDSQDELPPIKKTVRPSQSASHKRNTSKSRPRSSTESSDPNVVILAKFEDSMALNTSYWKSMRSSPLTVTSRSKSPEDYEDSHLKDANKPKHPIFIGSTGHLEDAKLLSHFRGVVWKHLVQAALGHNHLHASHINMPGADIFEKEAANFLPVSFFKKNPYPI</sequence>
<feature type="region of interest" description="Disordered" evidence="1">
    <location>
        <begin position="20"/>
        <end position="67"/>
    </location>
</feature>
<organism evidence="2 3">
    <name type="scientific">Trichophyton rubrum (strain ATCC MYA-4607 / CBS 118892)</name>
    <name type="common">Athlete's foot fungus</name>
    <dbReference type="NCBI Taxonomy" id="559305"/>
    <lineage>
        <taxon>Eukaryota</taxon>
        <taxon>Fungi</taxon>
        <taxon>Dikarya</taxon>
        <taxon>Ascomycota</taxon>
        <taxon>Pezizomycotina</taxon>
        <taxon>Eurotiomycetes</taxon>
        <taxon>Eurotiomycetidae</taxon>
        <taxon>Onygenales</taxon>
        <taxon>Arthrodermataceae</taxon>
        <taxon>Trichophyton</taxon>
    </lineage>
</organism>
<dbReference type="OrthoDB" id="3598904at2759"/>
<feature type="compositionally biased region" description="Basic residues" evidence="1">
    <location>
        <begin position="48"/>
        <end position="58"/>
    </location>
</feature>
<dbReference type="EMBL" id="GG700649">
    <property type="protein sequence ID" value="KFL60664.1"/>
    <property type="molecule type" value="Genomic_DNA"/>
</dbReference>
<accession>A0A080WR69</accession>
<evidence type="ECO:0000256" key="1">
    <source>
        <dbReference type="SAM" id="MobiDB-lite"/>
    </source>
</evidence>
<feature type="compositionally biased region" description="Basic and acidic residues" evidence="1">
    <location>
        <begin position="101"/>
        <end position="113"/>
    </location>
</feature>
<dbReference type="EMBL" id="GG700649">
    <property type="protein sequence ID" value="KFL60663.1"/>
    <property type="molecule type" value="Genomic_DNA"/>
</dbReference>
<proteinExistence type="predicted"/>
<keyword evidence="3" id="KW-1185">Reference proteome</keyword>
<dbReference type="RefSeq" id="XP_047605480.1">
    <property type="nucleotide sequence ID" value="XM_047750806.1"/>
</dbReference>
<name>A0A080WR69_TRIRC</name>
<gene>
    <name evidence="2" type="ORF">TERG_11741</name>
</gene>
<protein>
    <submittedName>
        <fullName evidence="2">Uncharacterized protein</fullName>
    </submittedName>
</protein>
<dbReference type="eggNOG" id="ENOG502SJRS">
    <property type="taxonomic scope" value="Eukaryota"/>
</dbReference>
<dbReference type="Proteomes" id="UP000008864">
    <property type="component" value="Unassembled WGS sequence"/>
</dbReference>
<evidence type="ECO:0000313" key="3">
    <source>
        <dbReference type="Proteomes" id="UP000008864"/>
    </source>
</evidence>
<dbReference type="STRING" id="559305.A0A080WR69"/>
<evidence type="ECO:0000313" key="2">
    <source>
        <dbReference type="EMBL" id="KFL60663.1"/>
    </source>
</evidence>
<dbReference type="AlphaFoldDB" id="A0A080WR69"/>
<dbReference type="GeneID" id="71777123"/>
<dbReference type="VEuPathDB" id="FungiDB:TERG_11741"/>
<feature type="region of interest" description="Disordered" evidence="1">
    <location>
        <begin position="92"/>
        <end position="113"/>
    </location>
</feature>
<reference evidence="2" key="3">
    <citation type="submission" date="2014-02" db="EMBL/GenBank/DDBJ databases">
        <authorList>
            <consortium name="The Broad Institute Genome Sequencing Platform"/>
            <person name="Cuomo C.A."/>
            <person name="White T.C."/>
            <person name="Graser Y."/>
            <person name="Martinez-Rossi N."/>
            <person name="Heitman J."/>
            <person name="Young S.K."/>
            <person name="Zeng Q."/>
            <person name="Gargeya S."/>
            <person name="Abouelleil A."/>
            <person name="Alvarado L."/>
            <person name="Chapman S.B."/>
            <person name="Gainer-Dewar J."/>
            <person name="Goldberg J."/>
            <person name="Griggs A."/>
            <person name="Gujja S."/>
            <person name="Hansen M."/>
            <person name="Howarth C."/>
            <person name="Imamovic A."/>
            <person name="Larimer J."/>
            <person name="Martinez D."/>
            <person name="Murphy C."/>
            <person name="Pearson M.D."/>
            <person name="Persinoti G."/>
            <person name="Poon T."/>
            <person name="Priest M."/>
            <person name="Roberts A.D."/>
            <person name="Saif S."/>
            <person name="Shea T.D."/>
            <person name="Sykes S.N."/>
            <person name="Wortman J."/>
            <person name="Nusbaum C."/>
            <person name="Birren B."/>
        </authorList>
    </citation>
    <scope>NUCLEOTIDE SEQUENCE</scope>
    <source>
        <strain evidence="2">CBS 118892</strain>
    </source>
</reference>
<reference evidence="2" key="1">
    <citation type="submission" date="2009-09" db="EMBL/GenBank/DDBJ databases">
        <title>Annotation of Trichophyton rubrum strain CBS 118892.</title>
        <authorList>
            <consortium name="The Broad Institute Genome Sequencing Platform"/>
            <person name="Cuomo C."/>
            <person name="Henn M."/>
            <person name="Martinez D."/>
            <person name="Young S.K."/>
            <person name="Zeng Q."/>
            <person name="Gargeya S."/>
            <person name="Haas B."/>
            <person name="Alvarado L."/>
            <person name="Berlin A."/>
            <person name="Chapman S."/>
            <person name="Chen Z."/>
            <person name="Freedman E."/>
            <person name="Gellesch M."/>
            <person name="Goldberg J."/>
            <person name="Griggs A."/>
            <person name="Gujja S."/>
            <person name="Heilman E.R."/>
            <person name="Heiman D."/>
            <person name="Howarth C."/>
            <person name="Larson L."/>
            <person name="Mehta T."/>
            <person name="Pearson M."/>
            <person name="Roberts A."/>
            <person name="Saif S."/>
            <person name="Shea T."/>
            <person name="Shenoy N."/>
            <person name="Sisk P."/>
            <person name="Stolte C."/>
            <person name="Sykes S."/>
            <person name="White J."/>
            <person name="Yandava C."/>
            <person name="White T.C."/>
            <person name="Abdel-Rahman S."/>
            <person name="Graser Y."/>
            <person name="Gurr S.J."/>
            <person name="Kohler G."/>
            <person name="Martinez-Rossi N."/>
            <person name="Oliver B.C."/>
            <person name="Rossi A."/>
            <person name="Shelest E."/>
            <person name="Summerbell R."/>
            <person name="Lander E."/>
            <person name="Nusbaum C."/>
            <person name="Birren B."/>
        </authorList>
    </citation>
    <scope>NUCLEOTIDE SEQUENCE</scope>
    <source>
        <strain evidence="2">CBS 118892</strain>
    </source>
</reference>
<dbReference type="RefSeq" id="XP_047605479.1">
    <property type="nucleotide sequence ID" value="XM_047750805.1"/>
</dbReference>